<dbReference type="STRING" id="7739.C3YF79"/>
<dbReference type="PROSITE" id="PS51421">
    <property type="entry name" value="RAS"/>
    <property type="match status" value="1"/>
</dbReference>
<dbReference type="Pfam" id="PF00378">
    <property type="entry name" value="ECH_1"/>
    <property type="match status" value="1"/>
</dbReference>
<dbReference type="PROSITE" id="PS51419">
    <property type="entry name" value="RAB"/>
    <property type="match status" value="1"/>
</dbReference>
<dbReference type="EMBL" id="GG666508">
    <property type="protein sequence ID" value="EEN61081.1"/>
    <property type="molecule type" value="Genomic_DNA"/>
</dbReference>
<evidence type="ECO:0000256" key="2">
    <source>
        <dbReference type="ARBA" id="ARBA00022475"/>
    </source>
</evidence>
<dbReference type="Gene3D" id="3.40.50.300">
    <property type="entry name" value="P-loop containing nucleotide triphosphate hydrolases"/>
    <property type="match status" value="1"/>
</dbReference>
<evidence type="ECO:0000256" key="1">
    <source>
        <dbReference type="ARBA" id="ARBA00004193"/>
    </source>
</evidence>
<proteinExistence type="inferred from homology"/>
<dbReference type="SMART" id="SM00175">
    <property type="entry name" value="RAB"/>
    <property type="match status" value="1"/>
</dbReference>
<evidence type="ECO:0000256" key="6">
    <source>
        <dbReference type="ARBA" id="ARBA00023136"/>
    </source>
</evidence>
<dbReference type="eggNOG" id="KOG1683">
    <property type="taxonomic scope" value="Eukaryota"/>
</dbReference>
<dbReference type="GO" id="GO:0005525">
    <property type="term" value="F:GTP binding"/>
    <property type="evidence" value="ECO:0007669"/>
    <property type="project" value="UniProtKB-KW"/>
</dbReference>
<evidence type="ECO:0000256" key="3">
    <source>
        <dbReference type="ARBA" id="ARBA00022481"/>
    </source>
</evidence>
<protein>
    <submittedName>
        <fullName evidence="9">Uncharacterized protein</fullName>
    </submittedName>
</protein>
<dbReference type="SUPFAM" id="SSF52540">
    <property type="entry name" value="P-loop containing nucleoside triphosphate hydrolases"/>
    <property type="match status" value="1"/>
</dbReference>
<dbReference type="GO" id="GO:0005886">
    <property type="term" value="C:plasma membrane"/>
    <property type="evidence" value="ECO:0007669"/>
    <property type="project" value="UniProtKB-SubCell"/>
</dbReference>
<dbReference type="AlphaFoldDB" id="C3YF79"/>
<comment type="subcellular location">
    <subcellularLocation>
        <location evidence="1">Cell membrane</location>
        <topology evidence="1">Lipid-anchor</topology>
    </subcellularLocation>
</comment>
<keyword evidence="2" id="KW-1003">Cell membrane</keyword>
<evidence type="ECO:0000313" key="9">
    <source>
        <dbReference type="EMBL" id="EEN61081.1"/>
    </source>
</evidence>
<name>C3YF79_BRAFL</name>
<reference evidence="9" key="1">
    <citation type="journal article" date="2008" name="Nature">
        <title>The amphioxus genome and the evolution of the chordate karyotype.</title>
        <authorList>
            <consortium name="US DOE Joint Genome Institute (JGI-PGF)"/>
            <person name="Putnam N.H."/>
            <person name="Butts T."/>
            <person name="Ferrier D.E.K."/>
            <person name="Furlong R.F."/>
            <person name="Hellsten U."/>
            <person name="Kawashima T."/>
            <person name="Robinson-Rechavi M."/>
            <person name="Shoguchi E."/>
            <person name="Terry A."/>
            <person name="Yu J.-K."/>
            <person name="Benito-Gutierrez E.L."/>
            <person name="Dubchak I."/>
            <person name="Garcia-Fernandez J."/>
            <person name="Gibson-Brown J.J."/>
            <person name="Grigoriev I.V."/>
            <person name="Horton A.C."/>
            <person name="de Jong P.J."/>
            <person name="Jurka J."/>
            <person name="Kapitonov V.V."/>
            <person name="Kohara Y."/>
            <person name="Kuroki Y."/>
            <person name="Lindquist E."/>
            <person name="Lucas S."/>
            <person name="Osoegawa K."/>
            <person name="Pennacchio L.A."/>
            <person name="Salamov A.A."/>
            <person name="Satou Y."/>
            <person name="Sauka-Spengler T."/>
            <person name="Schmutz J."/>
            <person name="Shin-I T."/>
            <person name="Toyoda A."/>
            <person name="Bronner-Fraser M."/>
            <person name="Fujiyama A."/>
            <person name="Holland L.Z."/>
            <person name="Holland P.W.H."/>
            <person name="Satoh N."/>
            <person name="Rokhsar D.S."/>
        </authorList>
    </citation>
    <scope>NUCLEOTIDE SEQUENCE [LARGE SCALE GENOMIC DNA]</scope>
    <source>
        <strain evidence="9">S238N-H82</strain>
        <tissue evidence="9">Testes</tissue>
    </source>
</reference>
<dbReference type="InterPro" id="IPR001753">
    <property type="entry name" value="Enoyl-CoA_hydra/iso"/>
</dbReference>
<dbReference type="InterPro" id="IPR029045">
    <property type="entry name" value="ClpP/crotonase-like_dom_sf"/>
</dbReference>
<dbReference type="InterPro" id="IPR027417">
    <property type="entry name" value="P-loop_NTPase"/>
</dbReference>
<gene>
    <name evidence="9" type="ORF">BRAFLDRAFT_85217</name>
</gene>
<dbReference type="eggNOG" id="KOG0395">
    <property type="taxonomic scope" value="Eukaryota"/>
</dbReference>
<comment type="similarity">
    <text evidence="8">Belongs to the enoyl-CoA hydratase/isomerase family.</text>
</comment>
<dbReference type="PANTHER" id="PTHR46149:SF3">
    <property type="entry name" value="MIP08469P"/>
    <property type="match status" value="1"/>
</dbReference>
<accession>C3YF79</accession>
<dbReference type="PANTHER" id="PTHR46149">
    <property type="entry name" value="MIP08469P"/>
    <property type="match status" value="1"/>
</dbReference>
<dbReference type="InParanoid" id="C3YF79"/>
<dbReference type="Gene3D" id="3.90.226.10">
    <property type="entry name" value="2-enoyl-CoA Hydratase, Chain A, domain 1"/>
    <property type="match status" value="1"/>
</dbReference>
<dbReference type="PRINTS" id="PR00449">
    <property type="entry name" value="RASTRNSFRMNG"/>
</dbReference>
<dbReference type="Pfam" id="PF00071">
    <property type="entry name" value="Ras"/>
    <property type="match status" value="1"/>
</dbReference>
<dbReference type="SMART" id="SM00173">
    <property type="entry name" value="RAS"/>
    <property type="match status" value="1"/>
</dbReference>
<keyword evidence="4" id="KW-0547">Nucleotide-binding</keyword>
<evidence type="ECO:0000256" key="4">
    <source>
        <dbReference type="ARBA" id="ARBA00022741"/>
    </source>
</evidence>
<organism>
    <name type="scientific">Branchiostoma floridae</name>
    <name type="common">Florida lancelet</name>
    <name type="synonym">Amphioxus</name>
    <dbReference type="NCBI Taxonomy" id="7739"/>
    <lineage>
        <taxon>Eukaryota</taxon>
        <taxon>Metazoa</taxon>
        <taxon>Chordata</taxon>
        <taxon>Cephalochordata</taxon>
        <taxon>Leptocardii</taxon>
        <taxon>Amphioxiformes</taxon>
        <taxon>Branchiostomatidae</taxon>
        <taxon>Branchiostoma</taxon>
    </lineage>
</organism>
<dbReference type="CDD" id="cd06558">
    <property type="entry name" value="crotonase-like"/>
    <property type="match status" value="1"/>
</dbReference>
<evidence type="ECO:0000256" key="7">
    <source>
        <dbReference type="ARBA" id="ARBA00023288"/>
    </source>
</evidence>
<evidence type="ECO:0000256" key="5">
    <source>
        <dbReference type="ARBA" id="ARBA00023134"/>
    </source>
</evidence>
<sequence length="386" mass="43174">MKIKGDLFILVYSVDNYESYMEVMRLREQILESKASCKTRTAAPPMIIAGNKADRPETEREVLYDEVAKWVSTVKKCAFLETSAKKNGNINELFQTLFELAKLPPEMSPSLHRRVSIGDQAWEAAKKGISFYPRGKQDDNPLGVVSPHARRPSLRSDLIEAEAKAEQEQRRAEKPSIPKISSALSPYRSQYRSCTWMCLLRQACLGLVRPTGAQVCTQVLHRCYSTPGAGQVQVDMNSETGLDILEMYQSTPERCVAFWRALQDAWLGLYGSRLVTMAAIEGHSPAGGCLLAMSCDYRVMADGKFQIGLNETRLGIVAPFWFEDVMLNTIGHRETEKALQLGAMYSAQQALSIGLVDKVVPLAEVMPTVQGELKNWLQIPGRMMSW</sequence>
<dbReference type="SUPFAM" id="SSF52096">
    <property type="entry name" value="ClpP/crotonase"/>
    <property type="match status" value="1"/>
</dbReference>
<evidence type="ECO:0000256" key="8">
    <source>
        <dbReference type="RuleBase" id="RU003707"/>
    </source>
</evidence>
<keyword evidence="6" id="KW-0472">Membrane</keyword>
<keyword evidence="7" id="KW-0449">Lipoprotein</keyword>
<keyword evidence="3" id="KW-0488">Methylation</keyword>
<dbReference type="PROSITE" id="PS00166">
    <property type="entry name" value="ENOYL_COA_HYDRATASE"/>
    <property type="match status" value="1"/>
</dbReference>
<dbReference type="InterPro" id="IPR018376">
    <property type="entry name" value="Enoyl-CoA_hyd/isom_CS"/>
</dbReference>
<keyword evidence="5" id="KW-0342">GTP-binding</keyword>
<dbReference type="InterPro" id="IPR001806">
    <property type="entry name" value="Small_GTPase"/>
</dbReference>
<dbReference type="GO" id="GO:0003924">
    <property type="term" value="F:GTPase activity"/>
    <property type="evidence" value="ECO:0007669"/>
    <property type="project" value="InterPro"/>
</dbReference>
<dbReference type="InterPro" id="IPR052236">
    <property type="entry name" value="Small_GTPase_RasD"/>
</dbReference>